<evidence type="ECO:0000256" key="2">
    <source>
        <dbReference type="ARBA" id="ARBA00007577"/>
    </source>
</evidence>
<dbReference type="FunFam" id="3.40.50.300:FF:000205">
    <property type="entry name" value="ABC transporter B family member 4"/>
    <property type="match status" value="1"/>
</dbReference>
<evidence type="ECO:0000256" key="9">
    <source>
        <dbReference type="SAM" id="MobiDB-lite"/>
    </source>
</evidence>
<keyword evidence="5" id="KW-0547">Nucleotide-binding</keyword>
<feature type="domain" description="ABC transporter" evidence="10">
    <location>
        <begin position="82"/>
        <end position="318"/>
    </location>
</feature>
<dbReference type="SUPFAM" id="SSF52540">
    <property type="entry name" value="P-loop containing nucleoside triphosphate hydrolases"/>
    <property type="match status" value="1"/>
</dbReference>
<evidence type="ECO:0000313" key="11">
    <source>
        <dbReference type="EMBL" id="CAF1110067.1"/>
    </source>
</evidence>
<evidence type="ECO:0000256" key="3">
    <source>
        <dbReference type="ARBA" id="ARBA00022448"/>
    </source>
</evidence>
<sequence length="348" mass="38591">MHQQGPDKLSFDDLLVIVLTSVRMFTLIAAVSPFMQLLEEARGALAPVFQLIDEEKNTSVNETQISQNSVSSEDVINMNGDIQFNNINFAYPARSEVLVLQNLTLTARAGEITALVGSSGSGKSTCVSLLCRFYEPLSGRIAINNRSIIDYNLKQFRQKIGVVSQEPILFATSIYENIRLGKENATRAEIEEAARQASAHDFIMHLPNKYDTVVGERGVQLSGGEKQRVALARALVKQPTLLLLDEATSALDNANEKIVQEALDRACKDRTTIVIAHRLATIQSAHRIYVLANGHVIEQGTHETLMGQEGSRYHEMMKAQQKEKTENDIDETTSTAQIEDDDRKQTCT</sequence>
<dbReference type="PROSITE" id="PS50893">
    <property type="entry name" value="ABC_TRANSPORTER_2"/>
    <property type="match status" value="1"/>
</dbReference>
<keyword evidence="7" id="KW-1133">Transmembrane helix</keyword>
<evidence type="ECO:0000313" key="12">
    <source>
        <dbReference type="Proteomes" id="UP000663889"/>
    </source>
</evidence>
<accession>A0A814PSW4</accession>
<dbReference type="InterPro" id="IPR003439">
    <property type="entry name" value="ABC_transporter-like_ATP-bd"/>
</dbReference>
<dbReference type="EMBL" id="CAJNOU010000891">
    <property type="protein sequence ID" value="CAF1110067.1"/>
    <property type="molecule type" value="Genomic_DNA"/>
</dbReference>
<evidence type="ECO:0000256" key="8">
    <source>
        <dbReference type="ARBA" id="ARBA00023136"/>
    </source>
</evidence>
<evidence type="ECO:0000256" key="4">
    <source>
        <dbReference type="ARBA" id="ARBA00022692"/>
    </source>
</evidence>
<dbReference type="GO" id="GO:0016020">
    <property type="term" value="C:membrane"/>
    <property type="evidence" value="ECO:0007669"/>
    <property type="project" value="UniProtKB-SubCell"/>
</dbReference>
<dbReference type="SMART" id="SM00382">
    <property type="entry name" value="AAA"/>
    <property type="match status" value="1"/>
</dbReference>
<proteinExistence type="inferred from homology"/>
<keyword evidence="8" id="KW-0472">Membrane</keyword>
<dbReference type="GO" id="GO:0015421">
    <property type="term" value="F:ABC-type oligopeptide transporter activity"/>
    <property type="evidence" value="ECO:0007669"/>
    <property type="project" value="TreeGrafter"/>
</dbReference>
<organism evidence="11 12">
    <name type="scientific">Rotaria sordida</name>
    <dbReference type="NCBI Taxonomy" id="392033"/>
    <lineage>
        <taxon>Eukaryota</taxon>
        <taxon>Metazoa</taxon>
        <taxon>Spiralia</taxon>
        <taxon>Gnathifera</taxon>
        <taxon>Rotifera</taxon>
        <taxon>Eurotatoria</taxon>
        <taxon>Bdelloidea</taxon>
        <taxon>Philodinida</taxon>
        <taxon>Philodinidae</taxon>
        <taxon>Rotaria</taxon>
    </lineage>
</organism>
<dbReference type="Gene3D" id="3.40.50.300">
    <property type="entry name" value="P-loop containing nucleotide triphosphate hydrolases"/>
    <property type="match status" value="1"/>
</dbReference>
<dbReference type="Gene3D" id="1.20.1560.10">
    <property type="entry name" value="ABC transporter type 1, transmembrane domain"/>
    <property type="match status" value="1"/>
</dbReference>
<evidence type="ECO:0000256" key="6">
    <source>
        <dbReference type="ARBA" id="ARBA00022840"/>
    </source>
</evidence>
<comment type="subcellular location">
    <subcellularLocation>
        <location evidence="1">Membrane</location>
        <topology evidence="1">Multi-pass membrane protein</topology>
    </subcellularLocation>
</comment>
<dbReference type="Pfam" id="PF00005">
    <property type="entry name" value="ABC_tran"/>
    <property type="match status" value="1"/>
</dbReference>
<feature type="compositionally biased region" description="Basic and acidic residues" evidence="9">
    <location>
        <begin position="317"/>
        <end position="327"/>
    </location>
</feature>
<keyword evidence="6" id="KW-0067">ATP-binding</keyword>
<dbReference type="CDD" id="cd03249">
    <property type="entry name" value="ABC_MTABC3_MDL1_MDL2"/>
    <property type="match status" value="1"/>
</dbReference>
<keyword evidence="4" id="KW-0812">Transmembrane</keyword>
<dbReference type="InterPro" id="IPR027417">
    <property type="entry name" value="P-loop_NTPase"/>
</dbReference>
<dbReference type="GO" id="GO:0005524">
    <property type="term" value="F:ATP binding"/>
    <property type="evidence" value="ECO:0007669"/>
    <property type="project" value="UniProtKB-KW"/>
</dbReference>
<comment type="similarity">
    <text evidence="2">Belongs to the ABC transporter superfamily. ABCB family. Multidrug resistance exporter (TC 3.A.1.201) subfamily.</text>
</comment>
<protein>
    <recommendedName>
        <fullName evidence="10">ABC transporter domain-containing protein</fullName>
    </recommendedName>
</protein>
<evidence type="ECO:0000256" key="5">
    <source>
        <dbReference type="ARBA" id="ARBA00022741"/>
    </source>
</evidence>
<evidence type="ECO:0000256" key="1">
    <source>
        <dbReference type="ARBA" id="ARBA00004141"/>
    </source>
</evidence>
<comment type="caution">
    <text evidence="11">The sequence shown here is derived from an EMBL/GenBank/DDBJ whole genome shotgun (WGS) entry which is preliminary data.</text>
</comment>
<evidence type="ECO:0000259" key="10">
    <source>
        <dbReference type="PROSITE" id="PS50893"/>
    </source>
</evidence>
<feature type="region of interest" description="Disordered" evidence="9">
    <location>
        <begin position="317"/>
        <end position="348"/>
    </location>
</feature>
<dbReference type="PANTHER" id="PTHR43394:SF1">
    <property type="entry name" value="ATP-BINDING CASSETTE SUB-FAMILY B MEMBER 10, MITOCHONDRIAL"/>
    <property type="match status" value="1"/>
</dbReference>
<keyword evidence="3" id="KW-0813">Transport</keyword>
<evidence type="ECO:0000256" key="7">
    <source>
        <dbReference type="ARBA" id="ARBA00022989"/>
    </source>
</evidence>
<dbReference type="AlphaFoldDB" id="A0A814PSW4"/>
<dbReference type="PROSITE" id="PS00211">
    <property type="entry name" value="ABC_TRANSPORTER_1"/>
    <property type="match status" value="1"/>
</dbReference>
<dbReference type="PANTHER" id="PTHR43394">
    <property type="entry name" value="ATP-DEPENDENT PERMEASE MDL1, MITOCHONDRIAL"/>
    <property type="match status" value="1"/>
</dbReference>
<gene>
    <name evidence="11" type="ORF">SEV965_LOCUS16331</name>
</gene>
<dbReference type="InterPro" id="IPR036640">
    <property type="entry name" value="ABC1_TM_sf"/>
</dbReference>
<dbReference type="InterPro" id="IPR017871">
    <property type="entry name" value="ABC_transporter-like_CS"/>
</dbReference>
<dbReference type="InterPro" id="IPR003593">
    <property type="entry name" value="AAA+_ATPase"/>
</dbReference>
<dbReference type="Proteomes" id="UP000663889">
    <property type="component" value="Unassembled WGS sequence"/>
</dbReference>
<name>A0A814PSW4_9BILA</name>
<dbReference type="GO" id="GO:0016887">
    <property type="term" value="F:ATP hydrolysis activity"/>
    <property type="evidence" value="ECO:0007669"/>
    <property type="project" value="InterPro"/>
</dbReference>
<dbReference type="InterPro" id="IPR039421">
    <property type="entry name" value="Type_1_exporter"/>
</dbReference>
<reference evidence="11" key="1">
    <citation type="submission" date="2021-02" db="EMBL/GenBank/DDBJ databases">
        <authorList>
            <person name="Nowell W R."/>
        </authorList>
    </citation>
    <scope>NUCLEOTIDE SEQUENCE</scope>
</reference>